<dbReference type="Proteomes" id="UP000005877">
    <property type="component" value="Chromosome"/>
</dbReference>
<dbReference type="HOGENOM" id="CLU_137928_0_0_2"/>
<dbReference type="PANTHER" id="PTHR36849">
    <property type="entry name" value="CYTOPLASMIC PROTEIN-RELATED"/>
    <property type="match status" value="1"/>
</dbReference>
<dbReference type="OrthoDB" id="7940at2157"/>
<reference evidence="1 2" key="1">
    <citation type="journal article" date="2012" name="PLoS ONE">
        <title>The genome characteristics and predicted function of methyl-group oxidation pathway in the obligate aceticlastic methanogens, Methanosaeta spp.</title>
        <authorList>
            <person name="Zhu J."/>
            <person name="Zheng H."/>
            <person name="Ai G."/>
            <person name="Zhang G."/>
            <person name="Liu D."/>
            <person name="Liu X."/>
            <person name="Dong X."/>
        </authorList>
    </citation>
    <scope>NUCLEOTIDE SEQUENCE [LARGE SCALE GENOMIC DNA]</scope>
    <source>
        <strain evidence="1 2">6Ac</strain>
    </source>
</reference>
<organism evidence="1 2">
    <name type="scientific">Methanothrix harundinacea (strain 6Ac)</name>
    <name type="common">Methanosaeta harundinacea</name>
    <dbReference type="NCBI Taxonomy" id="1110509"/>
    <lineage>
        <taxon>Archaea</taxon>
        <taxon>Methanobacteriati</taxon>
        <taxon>Methanobacteriota</taxon>
        <taxon>Stenosarchaea group</taxon>
        <taxon>Methanomicrobia</taxon>
        <taxon>Methanotrichales</taxon>
        <taxon>Methanotrichaceae</taxon>
        <taxon>Methanothrix</taxon>
    </lineage>
</organism>
<name>G7WLR5_METH6</name>
<dbReference type="RefSeq" id="WP_014585843.1">
    <property type="nucleotide sequence ID" value="NC_017527.1"/>
</dbReference>
<dbReference type="KEGG" id="mhi:Mhar_0268"/>
<dbReference type="AlphaFoldDB" id="G7WLR5"/>
<dbReference type="PATRIC" id="fig|1110509.7.peg.310"/>
<sequence length="124" mass="14409">MIRIKRAYDPPAPGDGKRFLVDRLWPRGIGKEALKVDGWTKEAAPSDGLRRWYGHDPSRWEEFRRRYREELEANRAAWEPLLEAARSGDLTLVYSARDEERNNAAVLQEHLERALDSLQPQLSP</sequence>
<evidence type="ECO:0008006" key="3">
    <source>
        <dbReference type="Google" id="ProtNLM"/>
    </source>
</evidence>
<dbReference type="GeneID" id="12509437"/>
<gene>
    <name evidence="1" type="ordered locus">Mhar_0268</name>
</gene>
<accession>G7WLR5</accession>
<keyword evidence="2" id="KW-1185">Reference proteome</keyword>
<evidence type="ECO:0000313" key="2">
    <source>
        <dbReference type="Proteomes" id="UP000005877"/>
    </source>
</evidence>
<dbReference type="Pfam" id="PF22752">
    <property type="entry name" value="DUF488-N3i"/>
    <property type="match status" value="1"/>
</dbReference>
<dbReference type="EMBL" id="CP003117">
    <property type="protein sequence ID" value="AET63658.1"/>
    <property type="molecule type" value="Genomic_DNA"/>
</dbReference>
<proteinExistence type="predicted"/>
<evidence type="ECO:0000313" key="1">
    <source>
        <dbReference type="EMBL" id="AET63658.1"/>
    </source>
</evidence>
<dbReference type="PANTHER" id="PTHR36849:SF1">
    <property type="entry name" value="CYTOPLASMIC PROTEIN"/>
    <property type="match status" value="1"/>
</dbReference>
<protein>
    <recommendedName>
        <fullName evidence="3">Uroporphyrin-III C-methyltransferase</fullName>
    </recommendedName>
</protein>
<dbReference type="InterPro" id="IPR052552">
    <property type="entry name" value="YeaO-like"/>
</dbReference>
<dbReference type="STRING" id="1110509.Mhar_0268"/>